<evidence type="ECO:0000313" key="2">
    <source>
        <dbReference type="Proteomes" id="UP000299102"/>
    </source>
</evidence>
<evidence type="ECO:0000313" key="1">
    <source>
        <dbReference type="EMBL" id="GBP83159.1"/>
    </source>
</evidence>
<reference evidence="1 2" key="1">
    <citation type="journal article" date="2019" name="Commun. Biol.">
        <title>The bagworm genome reveals a unique fibroin gene that provides high tensile strength.</title>
        <authorList>
            <person name="Kono N."/>
            <person name="Nakamura H."/>
            <person name="Ohtoshi R."/>
            <person name="Tomita M."/>
            <person name="Numata K."/>
            <person name="Arakawa K."/>
        </authorList>
    </citation>
    <scope>NUCLEOTIDE SEQUENCE [LARGE SCALE GENOMIC DNA]</scope>
</reference>
<dbReference type="AlphaFoldDB" id="A0A4C1Z8C2"/>
<proteinExistence type="predicted"/>
<dbReference type="EMBL" id="BGZK01001608">
    <property type="protein sequence ID" value="GBP83159.1"/>
    <property type="molecule type" value="Genomic_DNA"/>
</dbReference>
<accession>A0A4C1Z8C2</accession>
<comment type="caution">
    <text evidence="1">The sequence shown here is derived from an EMBL/GenBank/DDBJ whole genome shotgun (WGS) entry which is preliminary data.</text>
</comment>
<gene>
    <name evidence="1" type="ORF">EVAR_59572_1</name>
</gene>
<organism evidence="1 2">
    <name type="scientific">Eumeta variegata</name>
    <name type="common">Bagworm moth</name>
    <name type="synonym">Eumeta japonica</name>
    <dbReference type="NCBI Taxonomy" id="151549"/>
    <lineage>
        <taxon>Eukaryota</taxon>
        <taxon>Metazoa</taxon>
        <taxon>Ecdysozoa</taxon>
        <taxon>Arthropoda</taxon>
        <taxon>Hexapoda</taxon>
        <taxon>Insecta</taxon>
        <taxon>Pterygota</taxon>
        <taxon>Neoptera</taxon>
        <taxon>Endopterygota</taxon>
        <taxon>Lepidoptera</taxon>
        <taxon>Glossata</taxon>
        <taxon>Ditrysia</taxon>
        <taxon>Tineoidea</taxon>
        <taxon>Psychidae</taxon>
        <taxon>Oiketicinae</taxon>
        <taxon>Eumeta</taxon>
    </lineage>
</organism>
<name>A0A4C1Z8C2_EUMVA</name>
<sequence length="109" mass="12079">MSICHRKGPIVTLDGYDRNKLSITTTSNATWPTQKLAKQAKAMGCGQETKRTKMAFHTMTSQCGCQSGRCPLPLKWLSWTMADRPVVLVNECRATGPGPPSRKETVLER</sequence>
<keyword evidence="2" id="KW-1185">Reference proteome</keyword>
<dbReference type="Proteomes" id="UP000299102">
    <property type="component" value="Unassembled WGS sequence"/>
</dbReference>
<protein>
    <submittedName>
        <fullName evidence="1">Uncharacterized protein</fullName>
    </submittedName>
</protein>